<evidence type="ECO:0000313" key="3">
    <source>
        <dbReference type="Proteomes" id="UP001432322"/>
    </source>
</evidence>
<feature type="region of interest" description="Disordered" evidence="1">
    <location>
        <begin position="1"/>
        <end position="32"/>
    </location>
</feature>
<dbReference type="PANTHER" id="PTHR44590">
    <property type="entry name" value="CARBOXYLIC ESTER HYDROLASE-RELATED"/>
    <property type="match status" value="1"/>
</dbReference>
<proteinExistence type="predicted"/>
<dbReference type="AlphaFoldDB" id="A0AAV5VN37"/>
<evidence type="ECO:0000256" key="1">
    <source>
        <dbReference type="SAM" id="MobiDB-lite"/>
    </source>
</evidence>
<accession>A0AAV5VN37</accession>
<evidence type="ECO:0000313" key="2">
    <source>
        <dbReference type="EMBL" id="GMT19753.1"/>
    </source>
</evidence>
<keyword evidence="3" id="KW-1185">Reference proteome</keyword>
<protein>
    <submittedName>
        <fullName evidence="2">Uncharacterized protein</fullName>
    </submittedName>
</protein>
<dbReference type="PANTHER" id="PTHR44590:SF3">
    <property type="entry name" value="CARBOXYLESTERASE TYPE B DOMAIN-CONTAINING PROTEIN"/>
    <property type="match status" value="1"/>
</dbReference>
<feature type="non-terminal residue" evidence="2">
    <location>
        <position position="82"/>
    </location>
</feature>
<sequence length="82" mass="9341">RILQHGGPVVPRQSRPVGSSCRPPVGSEEHRSFRRRQDLFHKMIPMAGTAECRWAINKSMSAQCLKKAEQLGVEEWKNTKEV</sequence>
<comment type="caution">
    <text evidence="2">The sequence shown here is derived from an EMBL/GenBank/DDBJ whole genome shotgun (WGS) entry which is preliminary data.</text>
</comment>
<gene>
    <name evidence="2" type="ORF">PFISCL1PPCAC_11050</name>
</gene>
<dbReference type="Proteomes" id="UP001432322">
    <property type="component" value="Unassembled WGS sequence"/>
</dbReference>
<organism evidence="2 3">
    <name type="scientific">Pristionchus fissidentatus</name>
    <dbReference type="NCBI Taxonomy" id="1538716"/>
    <lineage>
        <taxon>Eukaryota</taxon>
        <taxon>Metazoa</taxon>
        <taxon>Ecdysozoa</taxon>
        <taxon>Nematoda</taxon>
        <taxon>Chromadorea</taxon>
        <taxon>Rhabditida</taxon>
        <taxon>Rhabditina</taxon>
        <taxon>Diplogasteromorpha</taxon>
        <taxon>Diplogasteroidea</taxon>
        <taxon>Neodiplogasteridae</taxon>
        <taxon>Pristionchus</taxon>
    </lineage>
</organism>
<feature type="non-terminal residue" evidence="2">
    <location>
        <position position="1"/>
    </location>
</feature>
<dbReference type="EMBL" id="BTSY01000003">
    <property type="protein sequence ID" value="GMT19753.1"/>
    <property type="molecule type" value="Genomic_DNA"/>
</dbReference>
<reference evidence="2" key="1">
    <citation type="submission" date="2023-10" db="EMBL/GenBank/DDBJ databases">
        <title>Genome assembly of Pristionchus species.</title>
        <authorList>
            <person name="Yoshida K."/>
            <person name="Sommer R.J."/>
        </authorList>
    </citation>
    <scope>NUCLEOTIDE SEQUENCE</scope>
    <source>
        <strain evidence="2">RS5133</strain>
    </source>
</reference>
<name>A0AAV5VN37_9BILA</name>